<gene>
    <name evidence="8" type="ORF">FA13DRAFT_1816771</name>
</gene>
<evidence type="ECO:0000313" key="9">
    <source>
        <dbReference type="Proteomes" id="UP000298030"/>
    </source>
</evidence>
<dbReference type="PANTHER" id="PTHR43033">
    <property type="entry name" value="TRNA(ILE)-LYSIDINE SYNTHASE-RELATED"/>
    <property type="match status" value="1"/>
</dbReference>
<evidence type="ECO:0000256" key="5">
    <source>
        <dbReference type="ARBA" id="ARBA00022840"/>
    </source>
</evidence>
<evidence type="ECO:0000256" key="3">
    <source>
        <dbReference type="ARBA" id="ARBA00022694"/>
    </source>
</evidence>
<evidence type="ECO:0000259" key="7">
    <source>
        <dbReference type="Pfam" id="PF01171"/>
    </source>
</evidence>
<dbReference type="InterPro" id="IPR011063">
    <property type="entry name" value="TilS/TtcA_N"/>
</dbReference>
<organism evidence="8 9">
    <name type="scientific">Coprinellus micaceus</name>
    <name type="common">Glistening ink-cap mushroom</name>
    <name type="synonym">Coprinus micaceus</name>
    <dbReference type="NCBI Taxonomy" id="71717"/>
    <lineage>
        <taxon>Eukaryota</taxon>
        <taxon>Fungi</taxon>
        <taxon>Dikarya</taxon>
        <taxon>Basidiomycota</taxon>
        <taxon>Agaricomycotina</taxon>
        <taxon>Agaricomycetes</taxon>
        <taxon>Agaricomycetidae</taxon>
        <taxon>Agaricales</taxon>
        <taxon>Agaricineae</taxon>
        <taxon>Psathyrellaceae</taxon>
        <taxon>Coprinellus</taxon>
    </lineage>
</organism>
<dbReference type="GO" id="GO:0032267">
    <property type="term" value="F:tRNA(Ile)-lysidine synthase activity"/>
    <property type="evidence" value="ECO:0007669"/>
    <property type="project" value="UniProtKB-EC"/>
</dbReference>
<keyword evidence="8" id="KW-0378">Hydrolase</keyword>
<comment type="catalytic activity">
    <reaction evidence="6">
        <text>cytidine(34) in tRNA(Ile2) + L-lysine + ATP = lysidine(34) in tRNA(Ile2) + AMP + diphosphate + H(+)</text>
        <dbReference type="Rhea" id="RHEA:43744"/>
        <dbReference type="Rhea" id="RHEA-COMP:10625"/>
        <dbReference type="Rhea" id="RHEA-COMP:10670"/>
        <dbReference type="ChEBI" id="CHEBI:15378"/>
        <dbReference type="ChEBI" id="CHEBI:30616"/>
        <dbReference type="ChEBI" id="CHEBI:32551"/>
        <dbReference type="ChEBI" id="CHEBI:33019"/>
        <dbReference type="ChEBI" id="CHEBI:82748"/>
        <dbReference type="ChEBI" id="CHEBI:83665"/>
        <dbReference type="ChEBI" id="CHEBI:456215"/>
        <dbReference type="EC" id="6.3.4.19"/>
    </reaction>
</comment>
<feature type="domain" description="tRNA(Ile)-lysidine/2-thiocytidine synthase N-terminal" evidence="7">
    <location>
        <begin position="32"/>
        <end position="257"/>
    </location>
</feature>
<dbReference type="AlphaFoldDB" id="A0A4Y7SZA3"/>
<name>A0A4Y7SZA3_COPMI</name>
<dbReference type="NCBIfam" id="TIGR02432">
    <property type="entry name" value="lysidine_TilS_N"/>
    <property type="match status" value="1"/>
</dbReference>
<dbReference type="STRING" id="71717.A0A4Y7SZA3"/>
<dbReference type="GO" id="GO:0016787">
    <property type="term" value="F:hydrolase activity"/>
    <property type="evidence" value="ECO:0007669"/>
    <property type="project" value="UniProtKB-KW"/>
</dbReference>
<evidence type="ECO:0000313" key="8">
    <source>
        <dbReference type="EMBL" id="TEB26559.1"/>
    </source>
</evidence>
<dbReference type="InterPro" id="IPR012795">
    <property type="entry name" value="tRNA_Ile_lys_synt_N"/>
</dbReference>
<dbReference type="PANTHER" id="PTHR43033:SF1">
    <property type="entry name" value="TRNA(ILE)-LYSIDINE SYNTHASE-RELATED"/>
    <property type="match status" value="1"/>
</dbReference>
<dbReference type="EC" id="6.3.4.19" evidence="1"/>
<dbReference type="GO" id="GO:0008033">
    <property type="term" value="P:tRNA processing"/>
    <property type="evidence" value="ECO:0007669"/>
    <property type="project" value="UniProtKB-KW"/>
</dbReference>
<comment type="caution">
    <text evidence="8">The sequence shown here is derived from an EMBL/GenBank/DDBJ whole genome shotgun (WGS) entry which is preliminary data.</text>
</comment>
<dbReference type="EMBL" id="QPFP01000047">
    <property type="protein sequence ID" value="TEB26559.1"/>
    <property type="molecule type" value="Genomic_DNA"/>
</dbReference>
<proteinExistence type="inferred from homology"/>
<keyword evidence="2" id="KW-0436">Ligase</keyword>
<keyword evidence="4" id="KW-0547">Nucleotide-binding</keyword>
<evidence type="ECO:0000256" key="4">
    <source>
        <dbReference type="ARBA" id="ARBA00022741"/>
    </source>
</evidence>
<sequence>MSVLRAIQPIGRHEFSDILGKNLANLAWGKTIAVANSGGPDSTCLLFLLHQHFSSDGTTTTQDAGGASTTDASKLRRSLPRVVSLTVDHGLQASSADMAANTARVAQAICAEHRTAKIPWGQGPFPALPTPGSSFEETARRARYRVLFDEMTRLESRILAAGHHLDDQVETALMRLGMKSSLLGASGMKYVRRWGMGDTVDGLDWAGYEGMRRFIVRPFLGVGKDRILATCEANHLEYVVDKTNFQPEVTLRNAIRHVVSNGTDSIKSLPLDLATKMDGIDQALVQHPHFEGGLDAGRDKLREFVIWMSREAEAVETEVDTVLKRGRLDSPEGTFCISREALLELQDKPLHQTALLHRILRYVSPKPWGSLRAQGNRRSQRLSEMSTRLMRSLSSREFPSAFAMGSQVLWKPVIRPSKPMRGQEKRKSLLGWMACRQPPDSVGLESTKDKDITCLVLDASLAWKSGESRKKLEILWDCRFLVKINLEKMPEWAVSALAEGGELQIRCDEAWFHPYIVLHTGERESVLFDALQVAGDPKADKKKKPKVVDWIDVKFIRTLSSV</sequence>
<dbReference type="SUPFAM" id="SSF52402">
    <property type="entry name" value="Adenine nucleotide alpha hydrolases-like"/>
    <property type="match status" value="1"/>
</dbReference>
<protein>
    <recommendedName>
        <fullName evidence="1">tRNA(Ile)-lysidine synthetase</fullName>
        <ecNumber evidence="1">6.3.4.19</ecNumber>
    </recommendedName>
</protein>
<keyword evidence="5" id="KW-0067">ATP-binding</keyword>
<dbReference type="Pfam" id="PF01171">
    <property type="entry name" value="ATP_bind_3"/>
    <property type="match status" value="1"/>
</dbReference>
<dbReference type="InterPro" id="IPR012094">
    <property type="entry name" value="tRNA_Ile_lys_synt"/>
</dbReference>
<dbReference type="OrthoDB" id="434144at2759"/>
<dbReference type="GO" id="GO:0005524">
    <property type="term" value="F:ATP binding"/>
    <property type="evidence" value="ECO:0007669"/>
    <property type="project" value="UniProtKB-KW"/>
</dbReference>
<keyword evidence="9" id="KW-1185">Reference proteome</keyword>
<dbReference type="HAMAP" id="MF_01161">
    <property type="entry name" value="tRNA_Ile_lys_synt"/>
    <property type="match status" value="1"/>
</dbReference>
<reference evidence="8 9" key="1">
    <citation type="journal article" date="2019" name="Nat. Ecol. Evol.">
        <title>Megaphylogeny resolves global patterns of mushroom evolution.</title>
        <authorList>
            <person name="Varga T."/>
            <person name="Krizsan K."/>
            <person name="Foldi C."/>
            <person name="Dima B."/>
            <person name="Sanchez-Garcia M."/>
            <person name="Sanchez-Ramirez S."/>
            <person name="Szollosi G.J."/>
            <person name="Szarkandi J.G."/>
            <person name="Papp V."/>
            <person name="Albert L."/>
            <person name="Andreopoulos W."/>
            <person name="Angelini C."/>
            <person name="Antonin V."/>
            <person name="Barry K.W."/>
            <person name="Bougher N.L."/>
            <person name="Buchanan P."/>
            <person name="Buyck B."/>
            <person name="Bense V."/>
            <person name="Catcheside P."/>
            <person name="Chovatia M."/>
            <person name="Cooper J."/>
            <person name="Damon W."/>
            <person name="Desjardin D."/>
            <person name="Finy P."/>
            <person name="Geml J."/>
            <person name="Haridas S."/>
            <person name="Hughes K."/>
            <person name="Justo A."/>
            <person name="Karasinski D."/>
            <person name="Kautmanova I."/>
            <person name="Kiss B."/>
            <person name="Kocsube S."/>
            <person name="Kotiranta H."/>
            <person name="LaButti K.M."/>
            <person name="Lechner B.E."/>
            <person name="Liimatainen K."/>
            <person name="Lipzen A."/>
            <person name="Lukacs Z."/>
            <person name="Mihaltcheva S."/>
            <person name="Morgado L.N."/>
            <person name="Niskanen T."/>
            <person name="Noordeloos M.E."/>
            <person name="Ohm R.A."/>
            <person name="Ortiz-Santana B."/>
            <person name="Ovrebo C."/>
            <person name="Racz N."/>
            <person name="Riley R."/>
            <person name="Savchenko A."/>
            <person name="Shiryaev A."/>
            <person name="Soop K."/>
            <person name="Spirin V."/>
            <person name="Szebenyi C."/>
            <person name="Tomsovsky M."/>
            <person name="Tulloss R.E."/>
            <person name="Uehling J."/>
            <person name="Grigoriev I.V."/>
            <person name="Vagvolgyi C."/>
            <person name="Papp T."/>
            <person name="Martin F.M."/>
            <person name="Miettinen O."/>
            <person name="Hibbett D.S."/>
            <person name="Nagy L.G."/>
        </authorList>
    </citation>
    <scope>NUCLEOTIDE SEQUENCE [LARGE SCALE GENOMIC DNA]</scope>
    <source>
        <strain evidence="8 9">FP101781</strain>
    </source>
</reference>
<accession>A0A4Y7SZA3</accession>
<dbReference type="CDD" id="cd01992">
    <property type="entry name" value="TilS_N"/>
    <property type="match status" value="1"/>
</dbReference>
<evidence type="ECO:0000256" key="6">
    <source>
        <dbReference type="ARBA" id="ARBA00048539"/>
    </source>
</evidence>
<evidence type="ECO:0000256" key="1">
    <source>
        <dbReference type="ARBA" id="ARBA00013267"/>
    </source>
</evidence>
<dbReference type="InterPro" id="IPR014729">
    <property type="entry name" value="Rossmann-like_a/b/a_fold"/>
</dbReference>
<evidence type="ECO:0000256" key="2">
    <source>
        <dbReference type="ARBA" id="ARBA00022598"/>
    </source>
</evidence>
<keyword evidence="3" id="KW-0819">tRNA processing</keyword>
<dbReference type="Proteomes" id="UP000298030">
    <property type="component" value="Unassembled WGS sequence"/>
</dbReference>
<dbReference type="Gene3D" id="3.40.50.620">
    <property type="entry name" value="HUPs"/>
    <property type="match status" value="1"/>
</dbReference>